<keyword evidence="2" id="KW-0812">Transmembrane</keyword>
<organism evidence="3 4">
    <name type="scientific">Tilletia horrida</name>
    <dbReference type="NCBI Taxonomy" id="155126"/>
    <lineage>
        <taxon>Eukaryota</taxon>
        <taxon>Fungi</taxon>
        <taxon>Dikarya</taxon>
        <taxon>Basidiomycota</taxon>
        <taxon>Ustilaginomycotina</taxon>
        <taxon>Exobasidiomycetes</taxon>
        <taxon>Tilletiales</taxon>
        <taxon>Tilletiaceae</taxon>
        <taxon>Tilletia</taxon>
    </lineage>
</organism>
<sequence>MDAWKSPASSGARSAWASSGGVASAPHLLASSRTASSVRLAPNVHPTLGMGSRPSILPRWSAARGSSPRAHLHWSALLHRAGGAPVPGPGPGPTPGVGPSAPPPPLTSDTSNKGTSGSNSNKKGNLPRGLAFVRRHPLLTLSSFILTHVGTAWLLLPPTYFVMHNLTPGGATTMLAGPQTAWVLSQSVPSTMASTVPGFKKWSQERLTQGRQATFEDLLEYFARNASKMAWRGARSTIGLVSSVRKPSSSQEAREEEEMADEAIRSLKGKKDADVTKTALDKLGFSQRAQNVASDIRFAQVRDAVAAYVFVKTLFPLRLPLSLFLAPKVARGIMRMMRR</sequence>
<feature type="region of interest" description="Disordered" evidence="1">
    <location>
        <begin position="43"/>
        <end position="62"/>
    </location>
</feature>
<keyword evidence="2" id="KW-0472">Membrane</keyword>
<gene>
    <name evidence="3" type="ORF">OC842_004553</name>
</gene>
<evidence type="ECO:0000313" key="4">
    <source>
        <dbReference type="Proteomes" id="UP001176521"/>
    </source>
</evidence>
<dbReference type="AlphaFoldDB" id="A0AAN6JJ71"/>
<feature type="region of interest" description="Disordered" evidence="1">
    <location>
        <begin position="1"/>
        <end position="22"/>
    </location>
</feature>
<evidence type="ECO:0000313" key="3">
    <source>
        <dbReference type="EMBL" id="KAK0528416.1"/>
    </source>
</evidence>
<accession>A0AAN6JJ71</accession>
<keyword evidence="4" id="KW-1185">Reference proteome</keyword>
<evidence type="ECO:0000256" key="1">
    <source>
        <dbReference type="SAM" id="MobiDB-lite"/>
    </source>
</evidence>
<feature type="transmembrane region" description="Helical" evidence="2">
    <location>
        <begin position="305"/>
        <end position="330"/>
    </location>
</feature>
<keyword evidence="2" id="KW-1133">Transmembrane helix</keyword>
<feature type="region of interest" description="Disordered" evidence="1">
    <location>
        <begin position="80"/>
        <end position="128"/>
    </location>
</feature>
<dbReference type="EMBL" id="JAPDMQ010000274">
    <property type="protein sequence ID" value="KAK0528416.1"/>
    <property type="molecule type" value="Genomic_DNA"/>
</dbReference>
<dbReference type="Proteomes" id="UP001176521">
    <property type="component" value="Unassembled WGS sequence"/>
</dbReference>
<protein>
    <submittedName>
        <fullName evidence="3">Uncharacterized protein</fullName>
    </submittedName>
</protein>
<evidence type="ECO:0000256" key="2">
    <source>
        <dbReference type="SAM" id="Phobius"/>
    </source>
</evidence>
<name>A0AAN6JJ71_9BASI</name>
<comment type="caution">
    <text evidence="3">The sequence shown here is derived from an EMBL/GenBank/DDBJ whole genome shotgun (WGS) entry which is preliminary data.</text>
</comment>
<feature type="compositionally biased region" description="Low complexity" evidence="1">
    <location>
        <begin position="107"/>
        <end position="124"/>
    </location>
</feature>
<feature type="compositionally biased region" description="Pro residues" evidence="1">
    <location>
        <begin position="86"/>
        <end position="106"/>
    </location>
</feature>
<proteinExistence type="predicted"/>
<reference evidence="3" key="1">
    <citation type="journal article" date="2023" name="PhytoFront">
        <title>Draft Genome Resources of Seven Strains of Tilletia horrida, Causal Agent of Kernel Smut of Rice.</title>
        <authorList>
            <person name="Khanal S."/>
            <person name="Antony Babu S."/>
            <person name="Zhou X.G."/>
        </authorList>
    </citation>
    <scope>NUCLEOTIDE SEQUENCE</scope>
    <source>
        <strain evidence="3">TX3</strain>
    </source>
</reference>